<keyword evidence="2" id="KW-1185">Reference proteome</keyword>
<feature type="non-terminal residue" evidence="1">
    <location>
        <position position="173"/>
    </location>
</feature>
<organism evidence="1 2">
    <name type="scientific">Streptomyces roseoviridis</name>
    <dbReference type="NCBI Taxonomy" id="67361"/>
    <lineage>
        <taxon>Bacteria</taxon>
        <taxon>Bacillati</taxon>
        <taxon>Actinomycetota</taxon>
        <taxon>Actinomycetes</taxon>
        <taxon>Kitasatosporales</taxon>
        <taxon>Streptomycetaceae</taxon>
        <taxon>Streptomyces</taxon>
    </lineage>
</organism>
<comment type="caution">
    <text evidence="1">The sequence shown here is derived from an EMBL/GenBank/DDBJ whole genome shotgun (WGS) entry which is preliminary data.</text>
</comment>
<dbReference type="EMBL" id="JBHMCT010000040">
    <property type="protein sequence ID" value="MFB9558591.1"/>
    <property type="molecule type" value="Genomic_DNA"/>
</dbReference>
<sequence length="173" mass="18885">MPELTEAQRARRREHARDAIETAIANAPGADAATPAELADLALDALGDLAAEILTDGTMMRALTIQNGVATLELEPATEILKIFVASMRGILDGYGAENYVETEMTAPSVSMDLRHGPDPRDSYTVTIQRRTGTTPHQFRLKAEENLATVLHVLAHWIEQIKDGHDTDIDDLT</sequence>
<name>A0ABV5QYH2_9ACTN</name>
<protein>
    <submittedName>
        <fullName evidence="1">Uncharacterized protein</fullName>
    </submittedName>
</protein>
<proteinExistence type="predicted"/>
<evidence type="ECO:0000313" key="2">
    <source>
        <dbReference type="Proteomes" id="UP001589716"/>
    </source>
</evidence>
<evidence type="ECO:0000313" key="1">
    <source>
        <dbReference type="EMBL" id="MFB9558591.1"/>
    </source>
</evidence>
<reference evidence="1 2" key="1">
    <citation type="submission" date="2024-09" db="EMBL/GenBank/DDBJ databases">
        <authorList>
            <person name="Sun Q."/>
            <person name="Mori K."/>
        </authorList>
    </citation>
    <scope>NUCLEOTIDE SEQUENCE [LARGE SCALE GENOMIC DNA]</scope>
    <source>
        <strain evidence="1 2">JCM 4414</strain>
    </source>
</reference>
<gene>
    <name evidence="1" type="ORF">ACFFTP_30975</name>
</gene>
<accession>A0ABV5QYH2</accession>
<dbReference type="Proteomes" id="UP001589716">
    <property type="component" value="Unassembled WGS sequence"/>
</dbReference>
<dbReference type="RefSeq" id="WP_382746170.1">
    <property type="nucleotide sequence ID" value="NZ_JBHMCT010000040.1"/>
</dbReference>